<protein>
    <submittedName>
        <fullName evidence="1">Uncharacterized protein</fullName>
    </submittedName>
</protein>
<reference evidence="1 2" key="1">
    <citation type="submission" date="2020-03" db="EMBL/GenBank/DDBJ databases">
        <title>Genomic Encyclopedia of Type Strains, Phase IV (KMG-IV): sequencing the most valuable type-strain genomes for metagenomic binning, comparative biology and taxonomic classification.</title>
        <authorList>
            <person name="Goeker M."/>
        </authorList>
    </citation>
    <scope>NUCLEOTIDE SEQUENCE [LARGE SCALE GENOMIC DNA]</scope>
    <source>
        <strain evidence="1 2">DSM 105096</strain>
    </source>
</reference>
<evidence type="ECO:0000313" key="2">
    <source>
        <dbReference type="Proteomes" id="UP000770785"/>
    </source>
</evidence>
<name>A0ABX0XGQ0_9BACT</name>
<sequence>MNTMGQEISGGFKFTTVASVFMNLGSSVAKQ</sequence>
<accession>A0ABX0XGQ0</accession>
<keyword evidence="2" id="KW-1185">Reference proteome</keyword>
<organism evidence="1 2">
    <name type="scientific">Neolewinella antarctica</name>
    <dbReference type="NCBI Taxonomy" id="442734"/>
    <lineage>
        <taxon>Bacteria</taxon>
        <taxon>Pseudomonadati</taxon>
        <taxon>Bacteroidota</taxon>
        <taxon>Saprospiria</taxon>
        <taxon>Saprospirales</taxon>
        <taxon>Lewinellaceae</taxon>
        <taxon>Neolewinella</taxon>
    </lineage>
</organism>
<proteinExistence type="predicted"/>
<evidence type="ECO:0000313" key="1">
    <source>
        <dbReference type="EMBL" id="NJC28084.1"/>
    </source>
</evidence>
<comment type="caution">
    <text evidence="1">The sequence shown here is derived from an EMBL/GenBank/DDBJ whole genome shotgun (WGS) entry which is preliminary data.</text>
</comment>
<dbReference type="EMBL" id="JAATJH010000008">
    <property type="protein sequence ID" value="NJC28084.1"/>
    <property type="molecule type" value="Genomic_DNA"/>
</dbReference>
<dbReference type="Proteomes" id="UP000770785">
    <property type="component" value="Unassembled WGS sequence"/>
</dbReference>
<gene>
    <name evidence="1" type="ORF">GGR27_003603</name>
</gene>